<dbReference type="EMBL" id="BAAAZX010000058">
    <property type="protein sequence ID" value="GAA4032129.1"/>
    <property type="molecule type" value="Genomic_DNA"/>
</dbReference>
<sequence>MLAGMDVRYDLGDDHRFVGTLCPDLKLTLERPDPDVVTAVTRSADLLREGRGLLLDLVYRAEVRDAAAAWTGRVNTVTARTDRVDVDALLIRPDGCVAWALPTGQDLDATTLVRALGTWFAQPA</sequence>
<dbReference type="Proteomes" id="UP001500456">
    <property type="component" value="Unassembled WGS sequence"/>
</dbReference>
<protein>
    <submittedName>
        <fullName evidence="1">Uncharacterized protein</fullName>
    </submittedName>
</protein>
<dbReference type="Pfam" id="PF21274">
    <property type="entry name" value="Rng_hyd_C"/>
    <property type="match status" value="1"/>
</dbReference>
<dbReference type="Gene3D" id="3.40.30.120">
    <property type="match status" value="1"/>
</dbReference>
<comment type="caution">
    <text evidence="1">The sequence shown here is derived from an EMBL/GenBank/DDBJ whole genome shotgun (WGS) entry which is preliminary data.</text>
</comment>
<gene>
    <name evidence="1" type="ORF">GCM10022232_92600</name>
</gene>
<evidence type="ECO:0000313" key="2">
    <source>
        <dbReference type="Proteomes" id="UP001500456"/>
    </source>
</evidence>
<keyword evidence="2" id="KW-1185">Reference proteome</keyword>
<reference evidence="2" key="1">
    <citation type="journal article" date="2019" name="Int. J. Syst. Evol. Microbiol.">
        <title>The Global Catalogue of Microorganisms (GCM) 10K type strain sequencing project: providing services to taxonomists for standard genome sequencing and annotation.</title>
        <authorList>
            <consortium name="The Broad Institute Genomics Platform"/>
            <consortium name="The Broad Institute Genome Sequencing Center for Infectious Disease"/>
            <person name="Wu L."/>
            <person name="Ma J."/>
        </authorList>
    </citation>
    <scope>NUCLEOTIDE SEQUENCE [LARGE SCALE GENOMIC DNA]</scope>
    <source>
        <strain evidence="2">JCM 16924</strain>
    </source>
</reference>
<name>A0ABP7TWM2_9ACTN</name>
<organism evidence="1 2">
    <name type="scientific">Streptomyces plumbiresistens</name>
    <dbReference type="NCBI Taxonomy" id="511811"/>
    <lineage>
        <taxon>Bacteria</taxon>
        <taxon>Bacillati</taxon>
        <taxon>Actinomycetota</taxon>
        <taxon>Actinomycetes</taxon>
        <taxon>Kitasatosporales</taxon>
        <taxon>Streptomycetaceae</taxon>
        <taxon>Streptomyces</taxon>
    </lineage>
</organism>
<accession>A0ABP7TWM2</accession>
<evidence type="ECO:0000313" key="1">
    <source>
        <dbReference type="EMBL" id="GAA4032129.1"/>
    </source>
</evidence>
<proteinExistence type="predicted"/>